<dbReference type="RefSeq" id="WP_156331996.1">
    <property type="nucleotide sequence ID" value="NZ_JACJSK010000048.1"/>
</dbReference>
<gene>
    <name evidence="1" type="ORF">H6G72_23985</name>
</gene>
<accession>A0ABR8EL78</accession>
<reference evidence="1 2" key="1">
    <citation type="journal article" date="2020" name="ISME J.">
        <title>Comparative genomics reveals insights into cyanobacterial evolution and habitat adaptation.</title>
        <authorList>
            <person name="Chen M.Y."/>
            <person name="Teng W.K."/>
            <person name="Zhao L."/>
            <person name="Hu C.X."/>
            <person name="Zhou Y.K."/>
            <person name="Han B.P."/>
            <person name="Song L.R."/>
            <person name="Shu W.S."/>
        </authorList>
    </citation>
    <scope>NUCLEOTIDE SEQUENCE [LARGE SCALE GENOMIC DNA]</scope>
    <source>
        <strain evidence="1 2">FACHB-1370</strain>
    </source>
</reference>
<sequence>MNYPTKNQMNWKSKMGLAIWNYRMKQPNYNNNYNKIFGGGDSLGLRVLAHNYLNSPAFRAVYLKEIVINSIF</sequence>
<evidence type="ECO:0000313" key="1">
    <source>
        <dbReference type="EMBL" id="MBD2546839.1"/>
    </source>
</evidence>
<evidence type="ECO:0000313" key="2">
    <source>
        <dbReference type="Proteomes" id="UP000641954"/>
    </source>
</evidence>
<name>A0ABR8EL78_9CYAN</name>
<protein>
    <submittedName>
        <fullName evidence="1">Uncharacterized protein</fullName>
    </submittedName>
</protein>
<organism evidence="1 2">
    <name type="scientific">Planktothricoides raciborskii FACHB-1370</name>
    <dbReference type="NCBI Taxonomy" id="2949576"/>
    <lineage>
        <taxon>Bacteria</taxon>
        <taxon>Bacillati</taxon>
        <taxon>Cyanobacteriota</taxon>
        <taxon>Cyanophyceae</taxon>
        <taxon>Oscillatoriophycideae</taxon>
        <taxon>Oscillatoriales</taxon>
        <taxon>Oscillatoriaceae</taxon>
        <taxon>Planktothricoides</taxon>
    </lineage>
</organism>
<dbReference type="Proteomes" id="UP000641954">
    <property type="component" value="Unassembled WGS sequence"/>
</dbReference>
<proteinExistence type="predicted"/>
<keyword evidence="2" id="KW-1185">Reference proteome</keyword>
<dbReference type="EMBL" id="JACJSK010000048">
    <property type="protein sequence ID" value="MBD2546839.1"/>
    <property type="molecule type" value="Genomic_DNA"/>
</dbReference>
<comment type="caution">
    <text evidence="1">The sequence shown here is derived from an EMBL/GenBank/DDBJ whole genome shotgun (WGS) entry which is preliminary data.</text>
</comment>